<dbReference type="Gene3D" id="1.20.1090.10">
    <property type="entry name" value="Dehydroquinate synthase-like - alpha domain"/>
    <property type="match status" value="1"/>
</dbReference>
<evidence type="ECO:0000256" key="2">
    <source>
        <dbReference type="ARBA" id="ARBA00023002"/>
    </source>
</evidence>
<organism evidence="7 8">
    <name type="scientific">Haloactinospora alba</name>
    <dbReference type="NCBI Taxonomy" id="405555"/>
    <lineage>
        <taxon>Bacteria</taxon>
        <taxon>Bacillati</taxon>
        <taxon>Actinomycetota</taxon>
        <taxon>Actinomycetes</taxon>
        <taxon>Streptosporangiales</taxon>
        <taxon>Nocardiopsidaceae</taxon>
        <taxon>Haloactinospora</taxon>
    </lineage>
</organism>
<proteinExistence type="inferred from homology"/>
<keyword evidence="8" id="KW-1185">Reference proteome</keyword>
<evidence type="ECO:0000313" key="7">
    <source>
        <dbReference type="EMBL" id="TQN32141.1"/>
    </source>
</evidence>
<dbReference type="PANTHER" id="PTHR11496">
    <property type="entry name" value="ALCOHOL DEHYDROGENASE"/>
    <property type="match status" value="1"/>
</dbReference>
<comment type="similarity">
    <text evidence="1">Belongs to the iron-containing alcohol dehydrogenase family.</text>
</comment>
<dbReference type="PANTHER" id="PTHR11496:SF102">
    <property type="entry name" value="ALCOHOL DEHYDROGENASE 4"/>
    <property type="match status" value="1"/>
</dbReference>
<dbReference type="GO" id="GO:0046872">
    <property type="term" value="F:metal ion binding"/>
    <property type="evidence" value="ECO:0007669"/>
    <property type="project" value="InterPro"/>
</dbReference>
<accession>A0A543NJU7</accession>
<keyword evidence="2" id="KW-0560">Oxidoreductase</keyword>
<dbReference type="Gene3D" id="3.40.50.1970">
    <property type="match status" value="1"/>
</dbReference>
<evidence type="ECO:0000259" key="5">
    <source>
        <dbReference type="Pfam" id="PF00465"/>
    </source>
</evidence>
<dbReference type="InterPro" id="IPR001670">
    <property type="entry name" value="ADH_Fe/GldA"/>
</dbReference>
<dbReference type="InterPro" id="IPR056798">
    <property type="entry name" value="ADH_Fe_C"/>
</dbReference>
<evidence type="ECO:0000256" key="1">
    <source>
        <dbReference type="ARBA" id="ARBA00007358"/>
    </source>
</evidence>
<evidence type="ECO:0000256" key="4">
    <source>
        <dbReference type="SAM" id="MobiDB-lite"/>
    </source>
</evidence>
<dbReference type="Proteomes" id="UP000317422">
    <property type="component" value="Unassembled WGS sequence"/>
</dbReference>
<dbReference type="Pfam" id="PF25137">
    <property type="entry name" value="ADH_Fe_C"/>
    <property type="match status" value="1"/>
</dbReference>
<dbReference type="RefSeq" id="WP_211351792.1">
    <property type="nucleotide sequence ID" value="NZ_VFQC01000001.1"/>
</dbReference>
<dbReference type="InterPro" id="IPR034786">
    <property type="entry name" value="MAR"/>
</dbReference>
<keyword evidence="3" id="KW-0520">NAD</keyword>
<protein>
    <submittedName>
        <fullName evidence="7">Maleylacetate reductase</fullName>
    </submittedName>
</protein>
<dbReference type="CDD" id="cd08177">
    <property type="entry name" value="MAR"/>
    <property type="match status" value="1"/>
</dbReference>
<dbReference type="SUPFAM" id="SSF56796">
    <property type="entry name" value="Dehydroquinate synthase-like"/>
    <property type="match status" value="1"/>
</dbReference>
<dbReference type="GO" id="GO:0018506">
    <property type="term" value="F:maleylacetate reductase activity"/>
    <property type="evidence" value="ECO:0007669"/>
    <property type="project" value="InterPro"/>
</dbReference>
<reference evidence="7 8" key="1">
    <citation type="submission" date="2019-06" db="EMBL/GenBank/DDBJ databases">
        <title>Sequencing the genomes of 1000 actinobacteria strains.</title>
        <authorList>
            <person name="Klenk H.-P."/>
        </authorList>
    </citation>
    <scope>NUCLEOTIDE SEQUENCE [LARGE SCALE GENOMIC DNA]</scope>
    <source>
        <strain evidence="7 8">DSM 45015</strain>
    </source>
</reference>
<dbReference type="AlphaFoldDB" id="A0A543NJU7"/>
<dbReference type="GO" id="GO:0004022">
    <property type="term" value="F:alcohol dehydrogenase (NAD+) activity"/>
    <property type="evidence" value="ECO:0007669"/>
    <property type="project" value="TreeGrafter"/>
</dbReference>
<gene>
    <name evidence="7" type="ORF">FHX37_2069</name>
</gene>
<feature type="region of interest" description="Disordered" evidence="4">
    <location>
        <begin position="1"/>
        <end position="22"/>
    </location>
</feature>
<feature type="domain" description="Alcohol dehydrogenase iron-type/glycerol dehydrogenase GldA" evidence="5">
    <location>
        <begin position="31"/>
        <end position="174"/>
    </location>
</feature>
<name>A0A543NJU7_9ACTN</name>
<dbReference type="InterPro" id="IPR039697">
    <property type="entry name" value="Alcohol_dehydrogenase_Fe"/>
</dbReference>
<dbReference type="Pfam" id="PF00465">
    <property type="entry name" value="Fe-ADH"/>
    <property type="match status" value="1"/>
</dbReference>
<evidence type="ECO:0000256" key="3">
    <source>
        <dbReference type="ARBA" id="ARBA00023027"/>
    </source>
</evidence>
<feature type="domain" description="Fe-containing alcohol dehydrogenase-like C-terminal" evidence="6">
    <location>
        <begin position="187"/>
        <end position="367"/>
    </location>
</feature>
<evidence type="ECO:0000259" key="6">
    <source>
        <dbReference type="Pfam" id="PF25137"/>
    </source>
</evidence>
<sequence length="370" mass="37784">MGTVSQSHGAAETKEHHMASWNPEFTHEGLPMRVRMRPGALADLPGETRSLGLDRPLVLSTPGQERTARAAADALGERTAGVHPHAAAHVPTASADAANAAVRAAGADGCVAIGGGSAIGLGKAVALRQRLPVVAVPTTYAGSEMTPVWGITGEDGKHTGRDRGVLPASVIYDPELTTTLSPHTSTMSGINAIAHAVEALYAPDSSPLTALMAEEGVRALAEALPAVTADPSDTAARGRAQYGAWLCGSCLGTATMGLHHKLCHALGGMLDLPHADTHATVLPHVLAHNAPAAPRAHAALRRALGSDDPVSALRALASTASAPTTLAELGMTRADVEPVTERVLAAPYANPRPVTAEGVRGILRSAMGTP</sequence>
<comment type="caution">
    <text evidence="7">The sequence shown here is derived from an EMBL/GenBank/DDBJ whole genome shotgun (WGS) entry which is preliminary data.</text>
</comment>
<dbReference type="EMBL" id="VFQC01000001">
    <property type="protein sequence ID" value="TQN32141.1"/>
    <property type="molecule type" value="Genomic_DNA"/>
</dbReference>
<evidence type="ECO:0000313" key="8">
    <source>
        <dbReference type="Proteomes" id="UP000317422"/>
    </source>
</evidence>